<proteinExistence type="predicted"/>
<evidence type="ECO:0008006" key="2">
    <source>
        <dbReference type="Google" id="ProtNLM"/>
    </source>
</evidence>
<gene>
    <name evidence="1" type="ORF">LCGC14_0620300</name>
</gene>
<dbReference type="SUPFAM" id="SSF53850">
    <property type="entry name" value="Periplasmic binding protein-like II"/>
    <property type="match status" value="1"/>
</dbReference>
<accession>A0A0F9UDG2</accession>
<sequence>MNLLSKIAKQSIYLPFIFLFLMTNAKSATHYVVGVENIEYLPYFDGSEADNSDYYGFSQKLLTLFAQQHDFKFEFYTLPINRLYKEFIDHHHVDFKYPDNPQWKPSYKASFGDLNEIIYSQPTVVTKTGIASLNKNITIDECVSFATVRGFTPQSFKPLMNNENVELIETANVRELIEMLLKERVECIYISNDVLNYNIVKYFKLTRPVYFQNELPVDLQAFLLSSIDYPDVIKKFDTFLLSHKVQIQELKKEYQIKN</sequence>
<reference evidence="1" key="1">
    <citation type="journal article" date="2015" name="Nature">
        <title>Complex archaea that bridge the gap between prokaryotes and eukaryotes.</title>
        <authorList>
            <person name="Spang A."/>
            <person name="Saw J.H."/>
            <person name="Jorgensen S.L."/>
            <person name="Zaremba-Niedzwiedzka K."/>
            <person name="Martijn J."/>
            <person name="Lind A.E."/>
            <person name="van Eijk R."/>
            <person name="Schleper C."/>
            <person name="Guy L."/>
            <person name="Ettema T.J."/>
        </authorList>
    </citation>
    <scope>NUCLEOTIDE SEQUENCE</scope>
</reference>
<dbReference type="AlphaFoldDB" id="A0A0F9UDG2"/>
<dbReference type="EMBL" id="LAZR01001053">
    <property type="protein sequence ID" value="KKN51663.1"/>
    <property type="molecule type" value="Genomic_DNA"/>
</dbReference>
<dbReference type="Gene3D" id="3.40.190.10">
    <property type="entry name" value="Periplasmic binding protein-like II"/>
    <property type="match status" value="2"/>
</dbReference>
<comment type="caution">
    <text evidence="1">The sequence shown here is derived from an EMBL/GenBank/DDBJ whole genome shotgun (WGS) entry which is preliminary data.</text>
</comment>
<name>A0A0F9UDG2_9ZZZZ</name>
<evidence type="ECO:0000313" key="1">
    <source>
        <dbReference type="EMBL" id="KKN51663.1"/>
    </source>
</evidence>
<organism evidence="1">
    <name type="scientific">marine sediment metagenome</name>
    <dbReference type="NCBI Taxonomy" id="412755"/>
    <lineage>
        <taxon>unclassified sequences</taxon>
        <taxon>metagenomes</taxon>
        <taxon>ecological metagenomes</taxon>
    </lineage>
</organism>
<protein>
    <recommendedName>
        <fullName evidence="2">Solute-binding protein family 3/N-terminal domain-containing protein</fullName>
    </recommendedName>
</protein>